<evidence type="ECO:0000313" key="3">
    <source>
        <dbReference type="Proteomes" id="UP000018745"/>
    </source>
</evidence>
<feature type="compositionally biased region" description="Basic and acidic residues" evidence="1">
    <location>
        <begin position="1"/>
        <end position="10"/>
    </location>
</feature>
<sequence>MSKELKKEAQQSDLFSDESLNHTSSPSKKDVKSALSQIDWGGEAIKTQKNRNDKTLFFKKDSWGKWEENPFRHFYNSETEFFNDIDKLQKNTISMYRVRQELDRQRARQKGGGSQWEYQAQTLKKHWVQSTDSYIIIKVASRLLAFMDQN</sequence>
<reference evidence="2 3" key="1">
    <citation type="journal article" date="2014" name="Genome Announc.">
        <title>Complete Genome Sequence of Mycoplasma ovis Strain Michigan, a Hemoplasma of Sheep with Two Distinct 16S rRNA Genes.</title>
        <authorList>
            <person name="Deshuillers P.L."/>
            <person name="Santos A.P."/>
            <person name="do Nascimento N.C."/>
            <person name="Hampel J.A."/>
            <person name="Bergin I.L."/>
            <person name="Dyson M.C."/>
            <person name="Messick J.B."/>
        </authorList>
    </citation>
    <scope>NUCLEOTIDE SEQUENCE [LARGE SCALE GENOMIC DNA]</scope>
    <source>
        <strain evidence="2 3">Michigan</strain>
    </source>
</reference>
<keyword evidence="3" id="KW-1185">Reference proteome</keyword>
<accession>A0ABN4BLN4</accession>
<proteinExistence type="predicted"/>
<gene>
    <name evidence="2" type="ORF">OVS_02130</name>
</gene>
<protein>
    <submittedName>
        <fullName evidence="2">Uncharacterized protein</fullName>
    </submittedName>
</protein>
<organism evidence="2 3">
    <name type="scientific">Mycoplasma ovis str. Michigan</name>
    <dbReference type="NCBI Taxonomy" id="1415773"/>
    <lineage>
        <taxon>Bacteria</taxon>
        <taxon>Bacillati</taxon>
        <taxon>Mycoplasmatota</taxon>
        <taxon>Mollicutes</taxon>
        <taxon>Mycoplasmataceae</taxon>
        <taxon>Mycoplasma</taxon>
    </lineage>
</organism>
<dbReference type="RefSeq" id="WP_024071208.1">
    <property type="nucleotide sequence ID" value="NC_023062.1"/>
</dbReference>
<dbReference type="Proteomes" id="UP000018745">
    <property type="component" value="Chromosome"/>
</dbReference>
<feature type="region of interest" description="Disordered" evidence="1">
    <location>
        <begin position="1"/>
        <end position="34"/>
    </location>
</feature>
<name>A0ABN4BLN4_9MOLU</name>
<dbReference type="EMBL" id="CP006935">
    <property type="protein sequence ID" value="AHC40288.1"/>
    <property type="molecule type" value="Genomic_DNA"/>
</dbReference>
<evidence type="ECO:0000313" key="2">
    <source>
        <dbReference type="EMBL" id="AHC40288.1"/>
    </source>
</evidence>
<evidence type="ECO:0000256" key="1">
    <source>
        <dbReference type="SAM" id="MobiDB-lite"/>
    </source>
</evidence>